<dbReference type="SUPFAM" id="SSF53474">
    <property type="entry name" value="alpha/beta-Hydrolases"/>
    <property type="match status" value="1"/>
</dbReference>
<evidence type="ECO:0000313" key="2">
    <source>
        <dbReference type="EMBL" id="TQN32740.1"/>
    </source>
</evidence>
<dbReference type="OrthoDB" id="9787933at2"/>
<evidence type="ECO:0000313" key="3">
    <source>
        <dbReference type="Proteomes" id="UP000317422"/>
    </source>
</evidence>
<dbReference type="InterPro" id="IPR029058">
    <property type="entry name" value="AB_hydrolase_fold"/>
</dbReference>
<gene>
    <name evidence="2" type="ORF">FHX37_2719</name>
</gene>
<dbReference type="Gene3D" id="3.40.50.1820">
    <property type="entry name" value="alpha/beta hydrolase"/>
    <property type="match status" value="1"/>
</dbReference>
<feature type="domain" description="Dienelactone hydrolase" evidence="1">
    <location>
        <begin position="16"/>
        <end position="246"/>
    </location>
</feature>
<proteinExistence type="predicted"/>
<name>A0A543NLP2_9ACTN</name>
<dbReference type="Pfam" id="PF01738">
    <property type="entry name" value="DLH"/>
    <property type="match status" value="1"/>
</dbReference>
<evidence type="ECO:0000259" key="1">
    <source>
        <dbReference type="Pfam" id="PF01738"/>
    </source>
</evidence>
<dbReference type="InterPro" id="IPR051049">
    <property type="entry name" value="Dienelactone_hydrolase-like"/>
</dbReference>
<dbReference type="AlphaFoldDB" id="A0A543NLP2"/>
<dbReference type="InterPro" id="IPR002925">
    <property type="entry name" value="Dienelactn_hydro"/>
</dbReference>
<dbReference type="PANTHER" id="PTHR46623">
    <property type="entry name" value="CARBOXYMETHYLENEBUTENOLIDASE-RELATED"/>
    <property type="match status" value="1"/>
</dbReference>
<sequence length="251" mass="26702">MPTTMVEIPTPGGTADAFAAFPDDGERHPAVLLYMDVIGLRPVLYGMAEQLAAHGYYVLVPNVFHRHGAAPVVEIPDLTVAENREPFFGRVMPLLREFTAEQAVSDAGAYLDFLAAQPEVRPGPVGVVGYCFGGILAVRTAAANPERVAAVAAFHPGSLATGDSDSPHLLAPNLAAECYFGFPEEDDAMPPESVQRLHSALDAAGVAYASEVYPDTVHGFTMSDTAAFSASGLQRHWDRLLPLLERTLATG</sequence>
<reference evidence="2 3" key="1">
    <citation type="submission" date="2019-06" db="EMBL/GenBank/DDBJ databases">
        <title>Sequencing the genomes of 1000 actinobacteria strains.</title>
        <authorList>
            <person name="Klenk H.-P."/>
        </authorList>
    </citation>
    <scope>NUCLEOTIDE SEQUENCE [LARGE SCALE GENOMIC DNA]</scope>
    <source>
        <strain evidence="2 3">DSM 45015</strain>
    </source>
</reference>
<accession>A0A543NLP2</accession>
<dbReference type="PANTHER" id="PTHR46623:SF10">
    <property type="entry name" value="CARBOXYMETHYLENEBUTENOLIDASE HOMOLOG"/>
    <property type="match status" value="1"/>
</dbReference>
<dbReference type="RefSeq" id="WP_141924198.1">
    <property type="nucleotide sequence ID" value="NZ_VFQC01000001.1"/>
</dbReference>
<dbReference type="GO" id="GO:0016787">
    <property type="term" value="F:hydrolase activity"/>
    <property type="evidence" value="ECO:0007669"/>
    <property type="project" value="InterPro"/>
</dbReference>
<organism evidence="2 3">
    <name type="scientific">Haloactinospora alba</name>
    <dbReference type="NCBI Taxonomy" id="405555"/>
    <lineage>
        <taxon>Bacteria</taxon>
        <taxon>Bacillati</taxon>
        <taxon>Actinomycetota</taxon>
        <taxon>Actinomycetes</taxon>
        <taxon>Streptosporangiales</taxon>
        <taxon>Nocardiopsidaceae</taxon>
        <taxon>Haloactinospora</taxon>
    </lineage>
</organism>
<keyword evidence="3" id="KW-1185">Reference proteome</keyword>
<dbReference type="EMBL" id="VFQC01000001">
    <property type="protein sequence ID" value="TQN32740.1"/>
    <property type="molecule type" value="Genomic_DNA"/>
</dbReference>
<dbReference type="Proteomes" id="UP000317422">
    <property type="component" value="Unassembled WGS sequence"/>
</dbReference>
<comment type="caution">
    <text evidence="2">The sequence shown here is derived from an EMBL/GenBank/DDBJ whole genome shotgun (WGS) entry which is preliminary data.</text>
</comment>
<protein>
    <submittedName>
        <fullName evidence="2">Carboxymethylenebutenolidase</fullName>
    </submittedName>
</protein>